<dbReference type="Proteomes" id="UP000032568">
    <property type="component" value="Chromosome pTact"/>
</dbReference>
<organism evidence="1 2">
    <name type="scientific">Thalassomonas actiniarum</name>
    <dbReference type="NCBI Taxonomy" id="485447"/>
    <lineage>
        <taxon>Bacteria</taxon>
        <taxon>Pseudomonadati</taxon>
        <taxon>Pseudomonadota</taxon>
        <taxon>Gammaproteobacteria</taxon>
        <taxon>Alteromonadales</taxon>
        <taxon>Colwelliaceae</taxon>
        <taxon>Thalassomonas</taxon>
    </lineage>
</organism>
<dbReference type="KEGG" id="tact:SG35_030295"/>
<dbReference type="EMBL" id="CP059736">
    <property type="protein sequence ID" value="WDE02693.1"/>
    <property type="molecule type" value="Genomic_DNA"/>
</dbReference>
<sequence length="126" mass="13803">MANLLSVLCLFFILSPAYGEKFKIALSQNTPDQKVAAQVPKVIYQRLGIAVVFVELPGKRALVESSSGNLDAEAQRIYRIGELYPDLLRVPTSYMTWGVSAFSKSITSSLPDNLPLKAMPLLWSGA</sequence>
<gene>
    <name evidence="1" type="ORF">SG35_030295</name>
</gene>
<proteinExistence type="predicted"/>
<reference evidence="1 2" key="2">
    <citation type="journal article" date="2022" name="Mar. Drugs">
        <title>Bioassay-Guided Fractionation Leads to the Detection of Cholic Acid Generated by the Rare Thalassomonas sp.</title>
        <authorList>
            <person name="Pheiffer F."/>
            <person name="Schneider Y.K."/>
            <person name="Hansen E.H."/>
            <person name="Andersen J.H."/>
            <person name="Isaksson J."/>
            <person name="Busche T."/>
            <person name="R C."/>
            <person name="Kalinowski J."/>
            <person name="Zyl L.V."/>
            <person name="Trindade M."/>
        </authorList>
    </citation>
    <scope>NUCLEOTIDE SEQUENCE [LARGE SCALE GENOMIC DNA]</scope>
    <source>
        <strain evidence="1 2">A5K-106</strain>
    </source>
</reference>
<protein>
    <submittedName>
        <fullName evidence="1">Uncharacterized protein</fullName>
    </submittedName>
</protein>
<reference evidence="1 2" key="1">
    <citation type="journal article" date="2015" name="Genome Announc.">
        <title>Draft Genome Sequences of Marine Isolates of Thalassomonas viridans and Thalassomonas actiniarum.</title>
        <authorList>
            <person name="Olonade I."/>
            <person name="van Zyl L.J."/>
            <person name="Trindade M."/>
        </authorList>
    </citation>
    <scope>NUCLEOTIDE SEQUENCE [LARGE SCALE GENOMIC DNA]</scope>
    <source>
        <strain evidence="1 2">A5K-106</strain>
    </source>
</reference>
<keyword evidence="2" id="KW-1185">Reference proteome</keyword>
<accession>A0AAE9Z018</accession>
<dbReference type="RefSeq" id="WP_044835665.1">
    <property type="nucleotide sequence ID" value="NZ_CP059736.1"/>
</dbReference>
<name>A0AAE9Z018_9GAMM</name>
<evidence type="ECO:0000313" key="1">
    <source>
        <dbReference type="EMBL" id="WDE02693.1"/>
    </source>
</evidence>
<evidence type="ECO:0000313" key="2">
    <source>
        <dbReference type="Proteomes" id="UP000032568"/>
    </source>
</evidence>
<dbReference type="AlphaFoldDB" id="A0AAE9Z018"/>